<feature type="region of interest" description="Disordered" evidence="8">
    <location>
        <begin position="1"/>
        <end position="43"/>
    </location>
</feature>
<dbReference type="SUPFAM" id="SSF75011">
    <property type="entry name" value="3-carboxy-cis,cis-mucoante lactonizing enzyme"/>
    <property type="match status" value="1"/>
</dbReference>
<evidence type="ECO:0000256" key="7">
    <source>
        <dbReference type="ARBA" id="ARBA00023136"/>
    </source>
</evidence>
<evidence type="ECO:0000256" key="1">
    <source>
        <dbReference type="ARBA" id="ARBA00004370"/>
    </source>
</evidence>
<feature type="domain" description="Cadherin" evidence="9">
    <location>
        <begin position="1631"/>
        <end position="1743"/>
    </location>
</feature>
<evidence type="ECO:0000256" key="4">
    <source>
        <dbReference type="ARBA" id="ARBA00022656"/>
    </source>
</evidence>
<feature type="domain" description="Cadherin" evidence="9">
    <location>
        <begin position="296"/>
        <end position="405"/>
    </location>
</feature>
<organism evidence="10 11">
    <name type="scientific">Scytonema hofmannii PCC 7110</name>
    <dbReference type="NCBI Taxonomy" id="128403"/>
    <lineage>
        <taxon>Bacteria</taxon>
        <taxon>Bacillati</taxon>
        <taxon>Cyanobacteriota</taxon>
        <taxon>Cyanophyceae</taxon>
        <taxon>Nostocales</taxon>
        <taxon>Scytonemataceae</taxon>
        <taxon>Scytonema</taxon>
    </lineage>
</organism>
<evidence type="ECO:0000256" key="8">
    <source>
        <dbReference type="SAM" id="MobiDB-lite"/>
    </source>
</evidence>
<evidence type="ECO:0000256" key="2">
    <source>
        <dbReference type="ARBA" id="ARBA00004613"/>
    </source>
</evidence>
<dbReference type="STRING" id="128403.WA1_11880"/>
<sequence>MTVPPSNDNFENRIVLTGNSGSSTSNNVGATAEAGEPTQSSNTNSVWWSWIAPSSGLVSFDTIGSLFDTYLSVYTGDSINSLALVASNDDANGNRTSRVRFTATGGTTYYIAVDGYSNSTGDIALNYAFTPNLTPGSNTAPTLTDTDITLNTVNEDAGSPFGAVGILVSSIVSLGGNVSDPDTEAVTGIAITSTNSANGSWYYSINNGANWFLVGTLSNSNARLLAADANTRLYFRPNTNFNGTVSNALTFRAWDRRYGFNGDTADTTSNGDFTAFSSATDTASITVNAVNDAPVITPNQNFYIGSSPSNGLILGTVTATDVDNNTFSNWTISGGNIDRDGDGKAAFTINSSTGQITVSDSDDLNPQITPKLNLQVNVSDGTTTSANQTVTVKLVRTAGDLDTSFGIQGKVTTAFKGSSYTVAIQSDGKIVVAGSAYSDSVNGNDFALARYNLDGSLDTSFGNAGKVLTPMSSNNNDIVRSIAIQSDGKIIVAGSAYNATGGYNNDIALARYNINGTLDTTFGTGGKVITTISIDEVANSVVVQPDGKILVVGSVVANVYSNPSDFALVRYNANGSLDNTFGNGGKVMTDFGTGEVARSATLQSDGKIVVVGSANSNIAVARYSINGSLDTTFGNGGKVITDFSPTYEEGSSVAIQSDGKIVVAGSIGSDFILVRYNFNGTIDTSFGNGGRTVTSISMSTDRAYKVVIQSDGKIVVVGEAQNSNNLYDFAIARYDSNGILDTTFGDGGKVTSSVGSSGPSIHPQEYFAVGAAIQSDGKIVVAGGANGEFVLTRYHGASENTTPITANTAPSLTDTVVTLNSVNEDASGPSGAVGTLVSSLVGLGKNVSDPDSGAVTGIAITSVYPHYGNWYYSLNNGVNWYALGSVFQDTPLLLAADANTRIYFRPIANYNGTISNALTFRAWDRTSGTNGSTFKTTTFGGTSPFSSATDTIAITVNAVNDAPVVVRDYSFSIPENPSNGKIIGTVTATDVDTNTTFSNWTIAGGNVDRDNDGNAAFSIHTTTGEIAINDIDDLDSQTNPSLNLQVNVSDGTTTSANEVVSIKLLPQAGDLDPSFGIGGKVITDFGSNSDRASSVAMQSDGKIVVLGYANDPTTPNNEYAIARYNVDGSLDNSFGTGGKIITDISRNNNKNHQVVLQPDGKILVAGGGYTGNNSNDFLIARYNLDGTPDSSFGSNGKVTTSISTNTDEGYSVAIQADGKIVVAGSTYNGSNHDSALIRYNIDGSLDTSFGNGGKVITPVVANSYDVFESIAIQSDGKIVVAGSANNNATNSDFTLVRYNPDGSLDSSFGNGGQIVTPISGAYDWVSSIAIQSNGKIIVAGQGNYEFALARYNTDGSLDTTFGNSGKVITDMGSSTSGIESISIQSDGKIVAAGYLFTGSITDFTEFAVTRYNADGSLDSSFGNGGKVITPISNTVDMAYGLALQSDGNIVVVGNSNNNFAVVRYLGQAKNQAPVVNLDTATTASYTENASPINLVSNGTIADKDSPNFDTGKLTVSFSSGGTTDDRLAIRNQGTGTGQISVSGNAVFYETSSIAAFTGGTGMTPLVITFTSKATIAAVQALLNNITYANVSENPSTNPRNVSFVLTDGDGGTSQTVLRSVNVISVNDAPVITSNQSFSVSENAAIGTVVGTVVATDVDSTVFSNWAIASGNLDKDGDGQAAFSINPNSGQITVSDGDELDFESNPSFQLQVTVSDGAIASNAQTVTVNLKDVIENTFNGTPANDKLTGGAAHDTINGYEGDDYLYGGAGNDTINGGIGNDYLYGQDGNDNLNGNDGNDYLVGATGDDTLNGDAGNDALYGQDGNDIINSGVGNDTVSGGLGDDTIDGGDGIDTLSESADVNFILTNTQLTGLGLDTLSNIERVSLTGGIGNNTINASAFSLGSAYLYGGAGNDTINGGTSIDYLYGQDGNDILNGNDGNDYLYGATGDDTLNGDAGNDYLYGQDGNDIINGGVGNDTLFGGLGDDTIDGGDGIDALSESADVNFTLTNNQLTGLGIDTLSNIERVNLTGGIGNNTINASAFSLGSAYLYGGAGNDTINGGTAIDYLYGQDGNDILNGNDGNDYLYGAVGDDTLNGDAGNDYLYGQDGNDIINGGIGNDTLSGGLGDDTIDGGDGIDTLSESADVNFTLTNTQLIGLGTDTLSNIERIALTGGVGNNTIDASAFSLSSVYLYGGAGNDTINGGTAIDYLYGQDGNDILNGKDSNDQLAGATGDDTLNGDAGNDALYGQDGHDIINGGIGNDTLSGGLGDDTIDGGDGIDALSESADVNFTLTNTQLTGLGTDTLSNIERVSLTGGVGNNTIDASAFSLSSVYLYGGAGNDTINGSASNDYLYGQDGNDIINGGVGNDTLYGGAGDDLLNGDAGNDRLYGDLGADTFVLASGKGTDTIYSFEDGIDKLGLSGGLTYGALTISYSSGSTYIRNTSTSEILATLSGINSSAIAENDFTVLNS</sequence>
<dbReference type="Gene3D" id="2.60.40.60">
    <property type="entry name" value="Cadherins"/>
    <property type="match status" value="3"/>
</dbReference>
<dbReference type="Pfam" id="PF00028">
    <property type="entry name" value="Cadherin"/>
    <property type="match status" value="2"/>
</dbReference>
<dbReference type="SMART" id="SM00112">
    <property type="entry name" value="CA"/>
    <property type="match status" value="2"/>
</dbReference>
<evidence type="ECO:0000313" key="11">
    <source>
        <dbReference type="Proteomes" id="UP000076925"/>
    </source>
</evidence>
<evidence type="ECO:0000313" key="10">
    <source>
        <dbReference type="EMBL" id="KYC42820.1"/>
    </source>
</evidence>
<dbReference type="SUPFAM" id="SSF101898">
    <property type="entry name" value="NHL repeat"/>
    <property type="match status" value="1"/>
</dbReference>
<dbReference type="PROSITE" id="PS00330">
    <property type="entry name" value="HEMOLYSIN_CALCIUM"/>
    <property type="match status" value="9"/>
</dbReference>
<dbReference type="Pfam" id="PF17164">
    <property type="entry name" value="DUF5122"/>
    <property type="match status" value="12"/>
</dbReference>
<evidence type="ECO:0000256" key="3">
    <source>
        <dbReference type="ARBA" id="ARBA00022525"/>
    </source>
</evidence>
<dbReference type="InterPro" id="IPR013431">
    <property type="entry name" value="Delta_60_rpt"/>
</dbReference>
<evidence type="ECO:0000256" key="6">
    <source>
        <dbReference type="ARBA" id="ARBA00023026"/>
    </source>
</evidence>
<dbReference type="InterPro" id="IPR018511">
    <property type="entry name" value="Hemolysin-typ_Ca-bd_CS"/>
</dbReference>
<accession>A0A139XDP6</accession>
<dbReference type="Gene3D" id="2.80.10.50">
    <property type="match status" value="6"/>
</dbReference>
<dbReference type="RefSeq" id="WP_017749095.1">
    <property type="nucleotide sequence ID" value="NZ_KQ976354.1"/>
</dbReference>
<dbReference type="SUPFAM" id="SSF51120">
    <property type="entry name" value="beta-Roll"/>
    <property type="match status" value="5"/>
</dbReference>
<dbReference type="InterPro" id="IPR002126">
    <property type="entry name" value="Cadherin-like_dom"/>
</dbReference>
<keyword evidence="3" id="KW-0964">Secreted</keyword>
<dbReference type="EMBL" id="ANNX02000016">
    <property type="protein sequence ID" value="KYC42820.1"/>
    <property type="molecule type" value="Genomic_DNA"/>
</dbReference>
<keyword evidence="7" id="KW-0472">Membrane</keyword>
<comment type="subcellular location">
    <subcellularLocation>
        <location evidence="1">Membrane</location>
    </subcellularLocation>
    <subcellularLocation>
        <location evidence="2">Secreted</location>
    </subcellularLocation>
</comment>
<dbReference type="InterPro" id="IPR015919">
    <property type="entry name" value="Cadherin-like_sf"/>
</dbReference>
<gene>
    <name evidence="10" type="ORF">WA1_11880</name>
</gene>
<dbReference type="GO" id="GO:0005509">
    <property type="term" value="F:calcium ion binding"/>
    <property type="evidence" value="ECO:0007669"/>
    <property type="project" value="InterPro"/>
</dbReference>
<dbReference type="PANTHER" id="PTHR38340">
    <property type="entry name" value="S-LAYER PROTEIN"/>
    <property type="match status" value="1"/>
</dbReference>
<dbReference type="CDD" id="cd11304">
    <property type="entry name" value="Cadherin_repeat"/>
    <property type="match status" value="3"/>
</dbReference>
<keyword evidence="6" id="KW-0843">Virulence</keyword>
<dbReference type="InterPro" id="IPR003995">
    <property type="entry name" value="RTX_toxin_determinant-A"/>
</dbReference>
<keyword evidence="5" id="KW-0677">Repeat</keyword>
<dbReference type="InterPro" id="IPR050557">
    <property type="entry name" value="RTX_toxin/Mannuronan_C5-epim"/>
</dbReference>
<dbReference type="PANTHER" id="PTHR38340:SF1">
    <property type="entry name" value="S-LAYER PROTEIN"/>
    <property type="match status" value="1"/>
</dbReference>
<dbReference type="SUPFAM" id="SSF49313">
    <property type="entry name" value="Cadherin-like"/>
    <property type="match status" value="3"/>
</dbReference>
<comment type="caution">
    <text evidence="10">The sequence shown here is derived from an EMBL/GenBank/DDBJ whole genome shotgun (WGS) entry which is preliminary data.</text>
</comment>
<dbReference type="InterPro" id="IPR011049">
    <property type="entry name" value="Serralysin-like_metalloprot_C"/>
</dbReference>
<feature type="domain" description="Cadherin" evidence="9">
    <location>
        <begin position="965"/>
        <end position="1075"/>
    </location>
</feature>
<dbReference type="GO" id="GO:0090729">
    <property type="term" value="F:toxin activity"/>
    <property type="evidence" value="ECO:0007669"/>
    <property type="project" value="UniProtKB-KW"/>
</dbReference>
<dbReference type="GO" id="GO:0016020">
    <property type="term" value="C:membrane"/>
    <property type="evidence" value="ECO:0007669"/>
    <property type="project" value="UniProtKB-SubCell"/>
</dbReference>
<keyword evidence="11" id="KW-1185">Reference proteome</keyword>
<feature type="compositionally biased region" description="Low complexity" evidence="8">
    <location>
        <begin position="17"/>
        <end position="31"/>
    </location>
</feature>
<keyword evidence="4" id="KW-0800">Toxin</keyword>
<dbReference type="GO" id="GO:0005576">
    <property type="term" value="C:extracellular region"/>
    <property type="evidence" value="ECO:0007669"/>
    <property type="project" value="UniProtKB-SubCell"/>
</dbReference>
<dbReference type="GO" id="GO:0007156">
    <property type="term" value="P:homophilic cell adhesion via plasma membrane adhesion molecules"/>
    <property type="evidence" value="ECO:0007669"/>
    <property type="project" value="InterPro"/>
</dbReference>
<name>A0A139XDP6_9CYAN</name>
<dbReference type="PRINTS" id="PR01488">
    <property type="entry name" value="RTXTOXINA"/>
</dbReference>
<dbReference type="PROSITE" id="PS50268">
    <property type="entry name" value="CADHERIN_2"/>
    <property type="match status" value="3"/>
</dbReference>
<protein>
    <recommendedName>
        <fullName evidence="9">Cadherin domain-containing protein</fullName>
    </recommendedName>
</protein>
<dbReference type="Gene3D" id="2.150.10.10">
    <property type="entry name" value="Serralysin-like metalloprotease, C-terminal"/>
    <property type="match status" value="8"/>
</dbReference>
<dbReference type="Proteomes" id="UP000076925">
    <property type="component" value="Unassembled WGS sequence"/>
</dbReference>
<evidence type="ECO:0000259" key="9">
    <source>
        <dbReference type="PROSITE" id="PS50268"/>
    </source>
</evidence>
<reference evidence="10 11" key="1">
    <citation type="journal article" date="2013" name="Genome Biol. Evol.">
        <title>Genomes of Stigonematalean cyanobacteria (subsection V) and the evolution of oxygenic photosynthesis from prokaryotes to plastids.</title>
        <authorList>
            <person name="Dagan T."/>
            <person name="Roettger M."/>
            <person name="Stucken K."/>
            <person name="Landan G."/>
            <person name="Koch R."/>
            <person name="Major P."/>
            <person name="Gould S.B."/>
            <person name="Goremykin V.V."/>
            <person name="Rippka R."/>
            <person name="Tandeau de Marsac N."/>
            <person name="Gugger M."/>
            <person name="Lockhart P.J."/>
            <person name="Allen J.F."/>
            <person name="Brune I."/>
            <person name="Maus I."/>
            <person name="Puhler A."/>
            <person name="Martin W.F."/>
        </authorList>
    </citation>
    <scope>NUCLEOTIDE SEQUENCE [LARGE SCALE GENOMIC DNA]</scope>
    <source>
        <strain evidence="10 11">PCC 7110</strain>
    </source>
</reference>
<dbReference type="PRINTS" id="PR00313">
    <property type="entry name" value="CABNDNGRPT"/>
</dbReference>
<dbReference type="OrthoDB" id="472975at2"/>
<proteinExistence type="predicted"/>
<dbReference type="Pfam" id="PF00353">
    <property type="entry name" value="HemolysinCabind"/>
    <property type="match status" value="10"/>
</dbReference>
<dbReference type="InterPro" id="IPR001343">
    <property type="entry name" value="Hemolysn_Ca-bd"/>
</dbReference>
<dbReference type="NCBIfam" id="TIGR02608">
    <property type="entry name" value="delta_60_rpt"/>
    <property type="match status" value="14"/>
</dbReference>
<evidence type="ECO:0000256" key="5">
    <source>
        <dbReference type="ARBA" id="ARBA00022737"/>
    </source>
</evidence>